<evidence type="ECO:0008006" key="5">
    <source>
        <dbReference type="Google" id="ProtNLM"/>
    </source>
</evidence>
<keyword evidence="2" id="KW-0732">Signal</keyword>
<dbReference type="AlphaFoldDB" id="A0A9W4UMU1"/>
<reference evidence="3" key="1">
    <citation type="submission" date="2023-01" db="EMBL/GenBank/DDBJ databases">
        <authorList>
            <person name="Van Ghelder C."/>
            <person name="Rancurel C."/>
        </authorList>
    </citation>
    <scope>NUCLEOTIDE SEQUENCE</scope>
    <source>
        <strain evidence="3">CNCM I-4278</strain>
    </source>
</reference>
<evidence type="ECO:0000256" key="2">
    <source>
        <dbReference type="SAM" id="SignalP"/>
    </source>
</evidence>
<evidence type="ECO:0000313" key="4">
    <source>
        <dbReference type="Proteomes" id="UP001152607"/>
    </source>
</evidence>
<feature type="region of interest" description="Disordered" evidence="1">
    <location>
        <begin position="84"/>
        <end position="104"/>
    </location>
</feature>
<proteinExistence type="predicted"/>
<sequence>MARCLLNCCLALTRHTALYCLVPPVTLPRYVFTSEKLVYIFDRVAQNWFLILAEHQRNSERITALTKKDPLKARAVTAQLHCGRTHEPPPPIGHEMQSRESEDTNECRPASLTNCSFSIRTVHIRQRKLQFQPTPPTFEF</sequence>
<name>A0A9W4UMU1_9PLEO</name>
<dbReference type="Proteomes" id="UP001152607">
    <property type="component" value="Unassembled WGS sequence"/>
</dbReference>
<evidence type="ECO:0000313" key="3">
    <source>
        <dbReference type="EMBL" id="CAI6338574.1"/>
    </source>
</evidence>
<accession>A0A9W4UMU1</accession>
<dbReference type="EMBL" id="CAOQHR010000008">
    <property type="protein sequence ID" value="CAI6338574.1"/>
    <property type="molecule type" value="Genomic_DNA"/>
</dbReference>
<feature type="signal peptide" evidence="2">
    <location>
        <begin position="1"/>
        <end position="20"/>
    </location>
</feature>
<organism evidence="3 4">
    <name type="scientific">Periconia digitata</name>
    <dbReference type="NCBI Taxonomy" id="1303443"/>
    <lineage>
        <taxon>Eukaryota</taxon>
        <taxon>Fungi</taxon>
        <taxon>Dikarya</taxon>
        <taxon>Ascomycota</taxon>
        <taxon>Pezizomycotina</taxon>
        <taxon>Dothideomycetes</taxon>
        <taxon>Pleosporomycetidae</taxon>
        <taxon>Pleosporales</taxon>
        <taxon>Massarineae</taxon>
        <taxon>Periconiaceae</taxon>
        <taxon>Periconia</taxon>
    </lineage>
</organism>
<protein>
    <recommendedName>
        <fullName evidence="5">Secreted protein</fullName>
    </recommendedName>
</protein>
<keyword evidence="4" id="KW-1185">Reference proteome</keyword>
<comment type="caution">
    <text evidence="3">The sequence shown here is derived from an EMBL/GenBank/DDBJ whole genome shotgun (WGS) entry which is preliminary data.</text>
</comment>
<evidence type="ECO:0000256" key="1">
    <source>
        <dbReference type="SAM" id="MobiDB-lite"/>
    </source>
</evidence>
<gene>
    <name evidence="3" type="ORF">PDIGIT_LOCUS11704</name>
</gene>
<feature type="chain" id="PRO_5040760077" description="Secreted protein" evidence="2">
    <location>
        <begin position="21"/>
        <end position="140"/>
    </location>
</feature>